<accession>A0A7E4VSL0</accession>
<organism evidence="1 2">
    <name type="scientific">Panagrellus redivivus</name>
    <name type="common">Microworm</name>
    <dbReference type="NCBI Taxonomy" id="6233"/>
    <lineage>
        <taxon>Eukaryota</taxon>
        <taxon>Metazoa</taxon>
        <taxon>Ecdysozoa</taxon>
        <taxon>Nematoda</taxon>
        <taxon>Chromadorea</taxon>
        <taxon>Rhabditida</taxon>
        <taxon>Tylenchina</taxon>
        <taxon>Panagrolaimomorpha</taxon>
        <taxon>Panagrolaimoidea</taxon>
        <taxon>Panagrolaimidae</taxon>
        <taxon>Panagrellus</taxon>
    </lineage>
</organism>
<reference evidence="1" key="1">
    <citation type="journal article" date="2013" name="Genetics">
        <title>The draft genome and transcriptome of Panagrellus redivivus are shaped by the harsh demands of a free-living lifestyle.</title>
        <authorList>
            <person name="Srinivasan J."/>
            <person name="Dillman A.R."/>
            <person name="Macchietto M.G."/>
            <person name="Heikkinen L."/>
            <person name="Lakso M."/>
            <person name="Fracchia K.M."/>
            <person name="Antoshechkin I."/>
            <person name="Mortazavi A."/>
            <person name="Wong G."/>
            <person name="Sternberg P.W."/>
        </authorList>
    </citation>
    <scope>NUCLEOTIDE SEQUENCE [LARGE SCALE GENOMIC DNA]</scope>
    <source>
        <strain evidence="1">MT8872</strain>
    </source>
</reference>
<proteinExistence type="predicted"/>
<keyword evidence="1" id="KW-1185">Reference proteome</keyword>
<dbReference type="WBParaSite" id="Pan_g24050.t1">
    <property type="protein sequence ID" value="Pan_g24050.t1"/>
    <property type="gene ID" value="Pan_g24050"/>
</dbReference>
<name>A0A7E4VSL0_PANRE</name>
<evidence type="ECO:0000313" key="1">
    <source>
        <dbReference type="Proteomes" id="UP000492821"/>
    </source>
</evidence>
<protein>
    <submittedName>
        <fullName evidence="2">Mutator family transposase</fullName>
    </submittedName>
</protein>
<dbReference type="AlphaFoldDB" id="A0A7E4VSL0"/>
<reference evidence="2" key="2">
    <citation type="submission" date="2020-10" db="UniProtKB">
        <authorList>
            <consortium name="WormBaseParasite"/>
        </authorList>
    </citation>
    <scope>IDENTIFICATION</scope>
</reference>
<sequence>MRFVCDMYSKVDDRRRTQILLYVAAGDLKSVAFSWSGELAEAAAKAVRQLGDGIRHDSIFRKWLERTIQGTRS</sequence>
<dbReference type="Proteomes" id="UP000492821">
    <property type="component" value="Unassembled WGS sequence"/>
</dbReference>
<evidence type="ECO:0000313" key="2">
    <source>
        <dbReference type="WBParaSite" id="Pan_g24050.t1"/>
    </source>
</evidence>